<gene>
    <name evidence="1" type="ORF">EZS28_035402</name>
</gene>
<sequence length="132" mass="15266">MCLDFIHKWGDEQIQVELVTNGYPRVLVSIINTPGGNEQEQDRGIDQGLINIFRCIRVILKGRAYLGPSLPPYPVLFKQCLEQFEDEGGNEEIEAQLVNKCKGYYYDVKDDANRAKEKILNIFVNWSNGWQW</sequence>
<organism evidence="1 2">
    <name type="scientific">Streblomastix strix</name>
    <dbReference type="NCBI Taxonomy" id="222440"/>
    <lineage>
        <taxon>Eukaryota</taxon>
        <taxon>Metamonada</taxon>
        <taxon>Preaxostyla</taxon>
        <taxon>Oxymonadida</taxon>
        <taxon>Streblomastigidae</taxon>
        <taxon>Streblomastix</taxon>
    </lineage>
</organism>
<dbReference type="AlphaFoldDB" id="A0A5J4UG63"/>
<name>A0A5J4UG63_9EUKA</name>
<evidence type="ECO:0000313" key="2">
    <source>
        <dbReference type="Proteomes" id="UP000324800"/>
    </source>
</evidence>
<comment type="caution">
    <text evidence="1">The sequence shown here is derived from an EMBL/GenBank/DDBJ whole genome shotgun (WGS) entry which is preliminary data.</text>
</comment>
<accession>A0A5J4UG63</accession>
<proteinExistence type="predicted"/>
<reference evidence="1 2" key="1">
    <citation type="submission" date="2019-03" db="EMBL/GenBank/DDBJ databases">
        <title>Single cell metagenomics reveals metabolic interactions within the superorganism composed of flagellate Streblomastix strix and complex community of Bacteroidetes bacteria on its surface.</title>
        <authorList>
            <person name="Treitli S.C."/>
            <person name="Kolisko M."/>
            <person name="Husnik F."/>
            <person name="Keeling P."/>
            <person name="Hampl V."/>
        </authorList>
    </citation>
    <scope>NUCLEOTIDE SEQUENCE [LARGE SCALE GENOMIC DNA]</scope>
    <source>
        <strain evidence="1">ST1C</strain>
    </source>
</reference>
<dbReference type="Proteomes" id="UP000324800">
    <property type="component" value="Unassembled WGS sequence"/>
</dbReference>
<protein>
    <submittedName>
        <fullName evidence="1">Uncharacterized protein</fullName>
    </submittedName>
</protein>
<evidence type="ECO:0000313" key="1">
    <source>
        <dbReference type="EMBL" id="KAA6369071.1"/>
    </source>
</evidence>
<dbReference type="EMBL" id="SNRW01016728">
    <property type="protein sequence ID" value="KAA6369071.1"/>
    <property type="molecule type" value="Genomic_DNA"/>
</dbReference>